<comment type="caution">
    <text evidence="10">The sequence shown here is derived from an EMBL/GenBank/DDBJ whole genome shotgun (WGS) entry which is preliminary data.</text>
</comment>
<evidence type="ECO:0000256" key="3">
    <source>
        <dbReference type="ARBA" id="ARBA00022679"/>
    </source>
</evidence>
<evidence type="ECO:0000256" key="8">
    <source>
        <dbReference type="ARBA" id="ARBA00048679"/>
    </source>
</evidence>
<dbReference type="InterPro" id="IPR050660">
    <property type="entry name" value="NEK_Ser/Thr_kinase"/>
</dbReference>
<dbReference type="Gene3D" id="1.10.510.10">
    <property type="entry name" value="Transferase(Phosphotransferase) domain 1"/>
    <property type="match status" value="1"/>
</dbReference>
<dbReference type="SUPFAM" id="SSF56112">
    <property type="entry name" value="Protein kinase-like (PK-like)"/>
    <property type="match status" value="1"/>
</dbReference>
<dbReference type="AlphaFoldDB" id="A0A5J4V7L6"/>
<dbReference type="Pfam" id="PF00069">
    <property type="entry name" value="Pkinase"/>
    <property type="match status" value="1"/>
</dbReference>
<keyword evidence="3" id="KW-0808">Transferase</keyword>
<feature type="domain" description="Protein kinase" evidence="9">
    <location>
        <begin position="1"/>
        <end position="142"/>
    </location>
</feature>
<dbReference type="GO" id="GO:0004674">
    <property type="term" value="F:protein serine/threonine kinase activity"/>
    <property type="evidence" value="ECO:0007669"/>
    <property type="project" value="UniProtKB-KW"/>
</dbReference>
<evidence type="ECO:0000256" key="6">
    <source>
        <dbReference type="ARBA" id="ARBA00022840"/>
    </source>
</evidence>
<sequence>ILIHLSADFGLSRKLREGKEYTIVQGGTTVYLAPEILKPQPTVETPDGRQKQIPKNQTIAVDIWAIGVMLFELLAQHHPFIGEREDPADLSELEISRRIVDEEPSELPSHYPVSLRNLIKRMLAKDPSRRITAEEILEVPEVAASLKK</sequence>
<evidence type="ECO:0000256" key="4">
    <source>
        <dbReference type="ARBA" id="ARBA00022741"/>
    </source>
</evidence>
<keyword evidence="2" id="KW-0723">Serine/threonine-protein kinase</keyword>
<dbReference type="SMART" id="SM00220">
    <property type="entry name" value="S_TKc"/>
    <property type="match status" value="1"/>
</dbReference>
<accession>A0A5J4V7L6</accession>
<dbReference type="PANTHER" id="PTHR43671">
    <property type="entry name" value="SERINE/THREONINE-PROTEIN KINASE NEK"/>
    <property type="match status" value="1"/>
</dbReference>
<evidence type="ECO:0000256" key="2">
    <source>
        <dbReference type="ARBA" id="ARBA00022527"/>
    </source>
</evidence>
<organism evidence="10 11">
    <name type="scientific">Streblomastix strix</name>
    <dbReference type="NCBI Taxonomy" id="222440"/>
    <lineage>
        <taxon>Eukaryota</taxon>
        <taxon>Metamonada</taxon>
        <taxon>Preaxostyla</taxon>
        <taxon>Oxymonadida</taxon>
        <taxon>Streblomastigidae</taxon>
        <taxon>Streblomastix</taxon>
    </lineage>
</organism>
<protein>
    <recommendedName>
        <fullName evidence="1">non-specific serine/threonine protein kinase</fullName>
        <ecNumber evidence="1">2.7.11.1</ecNumber>
    </recommendedName>
</protein>
<keyword evidence="6" id="KW-0067">ATP-binding</keyword>
<dbReference type="EMBL" id="SNRW01009015">
    <property type="protein sequence ID" value="KAA6378638.1"/>
    <property type="molecule type" value="Genomic_DNA"/>
</dbReference>
<dbReference type="InterPro" id="IPR000719">
    <property type="entry name" value="Prot_kinase_dom"/>
</dbReference>
<dbReference type="OrthoDB" id="1405469at2759"/>
<dbReference type="Proteomes" id="UP000324800">
    <property type="component" value="Unassembled WGS sequence"/>
</dbReference>
<dbReference type="PROSITE" id="PS50011">
    <property type="entry name" value="PROTEIN_KINASE_DOM"/>
    <property type="match status" value="1"/>
</dbReference>
<dbReference type="PANTHER" id="PTHR43671:SF98">
    <property type="entry name" value="SERINE_THREONINE-PROTEIN KINASE NEK11"/>
    <property type="match status" value="1"/>
</dbReference>
<comment type="catalytic activity">
    <reaction evidence="7">
        <text>L-threonyl-[protein] + ATP = O-phospho-L-threonyl-[protein] + ADP + H(+)</text>
        <dbReference type="Rhea" id="RHEA:46608"/>
        <dbReference type="Rhea" id="RHEA-COMP:11060"/>
        <dbReference type="Rhea" id="RHEA-COMP:11605"/>
        <dbReference type="ChEBI" id="CHEBI:15378"/>
        <dbReference type="ChEBI" id="CHEBI:30013"/>
        <dbReference type="ChEBI" id="CHEBI:30616"/>
        <dbReference type="ChEBI" id="CHEBI:61977"/>
        <dbReference type="ChEBI" id="CHEBI:456216"/>
        <dbReference type="EC" id="2.7.11.1"/>
    </reaction>
</comment>
<evidence type="ECO:0000256" key="1">
    <source>
        <dbReference type="ARBA" id="ARBA00012513"/>
    </source>
</evidence>
<comment type="catalytic activity">
    <reaction evidence="8">
        <text>L-seryl-[protein] + ATP = O-phospho-L-seryl-[protein] + ADP + H(+)</text>
        <dbReference type="Rhea" id="RHEA:17989"/>
        <dbReference type="Rhea" id="RHEA-COMP:9863"/>
        <dbReference type="Rhea" id="RHEA-COMP:11604"/>
        <dbReference type="ChEBI" id="CHEBI:15378"/>
        <dbReference type="ChEBI" id="CHEBI:29999"/>
        <dbReference type="ChEBI" id="CHEBI:30616"/>
        <dbReference type="ChEBI" id="CHEBI:83421"/>
        <dbReference type="ChEBI" id="CHEBI:456216"/>
        <dbReference type="EC" id="2.7.11.1"/>
    </reaction>
</comment>
<evidence type="ECO:0000256" key="5">
    <source>
        <dbReference type="ARBA" id="ARBA00022777"/>
    </source>
</evidence>
<proteinExistence type="predicted"/>
<keyword evidence="4" id="KW-0547">Nucleotide-binding</keyword>
<gene>
    <name evidence="10" type="ORF">EZS28_025834</name>
</gene>
<reference evidence="10 11" key="1">
    <citation type="submission" date="2019-03" db="EMBL/GenBank/DDBJ databases">
        <title>Single cell metagenomics reveals metabolic interactions within the superorganism composed of flagellate Streblomastix strix and complex community of Bacteroidetes bacteria on its surface.</title>
        <authorList>
            <person name="Treitli S.C."/>
            <person name="Kolisko M."/>
            <person name="Husnik F."/>
            <person name="Keeling P."/>
            <person name="Hampl V."/>
        </authorList>
    </citation>
    <scope>NUCLEOTIDE SEQUENCE [LARGE SCALE GENOMIC DNA]</scope>
    <source>
        <strain evidence="10">ST1C</strain>
    </source>
</reference>
<keyword evidence="5" id="KW-0418">Kinase</keyword>
<dbReference type="GO" id="GO:0005524">
    <property type="term" value="F:ATP binding"/>
    <property type="evidence" value="ECO:0007669"/>
    <property type="project" value="UniProtKB-KW"/>
</dbReference>
<evidence type="ECO:0000313" key="11">
    <source>
        <dbReference type="Proteomes" id="UP000324800"/>
    </source>
</evidence>
<feature type="non-terminal residue" evidence="10">
    <location>
        <position position="1"/>
    </location>
</feature>
<name>A0A5J4V7L6_9EUKA</name>
<evidence type="ECO:0000256" key="7">
    <source>
        <dbReference type="ARBA" id="ARBA00047899"/>
    </source>
</evidence>
<evidence type="ECO:0000313" key="10">
    <source>
        <dbReference type="EMBL" id="KAA6378638.1"/>
    </source>
</evidence>
<dbReference type="EC" id="2.7.11.1" evidence="1"/>
<dbReference type="InterPro" id="IPR011009">
    <property type="entry name" value="Kinase-like_dom_sf"/>
</dbReference>
<evidence type="ECO:0000259" key="9">
    <source>
        <dbReference type="PROSITE" id="PS50011"/>
    </source>
</evidence>